<comment type="caution">
    <text evidence="2">The sequence shown here is derived from an EMBL/GenBank/DDBJ whole genome shotgun (WGS) entry which is preliminary data.</text>
</comment>
<evidence type="ECO:0000256" key="1">
    <source>
        <dbReference type="SAM" id="MobiDB-lite"/>
    </source>
</evidence>
<reference evidence="2 3" key="1">
    <citation type="submission" date="2019-12" db="EMBL/GenBank/DDBJ databases">
        <authorList>
            <person name="Alioto T."/>
            <person name="Alioto T."/>
            <person name="Gomez Garrido J."/>
        </authorList>
    </citation>
    <scope>NUCLEOTIDE SEQUENCE [LARGE SCALE GENOMIC DNA]</scope>
</reference>
<proteinExistence type="predicted"/>
<dbReference type="InterPro" id="IPR028322">
    <property type="entry name" value="PNRC-like_rgn"/>
</dbReference>
<dbReference type="Pfam" id="PF15365">
    <property type="entry name" value="PNRC"/>
    <property type="match status" value="1"/>
</dbReference>
<accession>A0A8S0Q7F0</accession>
<evidence type="ECO:0000313" key="2">
    <source>
        <dbReference type="EMBL" id="CAA2960658.1"/>
    </source>
</evidence>
<feature type="compositionally biased region" description="Polar residues" evidence="1">
    <location>
        <begin position="60"/>
        <end position="69"/>
    </location>
</feature>
<protein>
    <submittedName>
        <fullName evidence="2">Uncharacterized protein</fullName>
    </submittedName>
</protein>
<dbReference type="Proteomes" id="UP000594638">
    <property type="component" value="Unassembled WGS sequence"/>
</dbReference>
<dbReference type="EMBL" id="CACTIH010000428">
    <property type="protein sequence ID" value="CAA2960658.1"/>
    <property type="molecule type" value="Genomic_DNA"/>
</dbReference>
<gene>
    <name evidence="2" type="ORF">OLEA9_A068726</name>
</gene>
<dbReference type="PANTHER" id="PTHR33670:SF17">
    <property type="entry name" value="ANTHER-SPECIFIC PROLINE-RICH PROTEIN APG"/>
    <property type="match status" value="1"/>
</dbReference>
<name>A0A8S0Q7F0_OLEEU</name>
<dbReference type="AlphaFoldDB" id="A0A8S0Q7F0"/>
<feature type="region of interest" description="Disordered" evidence="1">
    <location>
        <begin position="18"/>
        <end position="74"/>
    </location>
</feature>
<dbReference type="OrthoDB" id="1935097at2759"/>
<dbReference type="GO" id="GO:0016071">
    <property type="term" value="P:mRNA metabolic process"/>
    <property type="evidence" value="ECO:0007669"/>
    <property type="project" value="UniProtKB-ARBA"/>
</dbReference>
<keyword evidence="3" id="KW-1185">Reference proteome</keyword>
<sequence length="182" mass="20075">MGEVAVLHPQDILKNQFSCKHRNNLIQPPMRSRKNPKNLVPSSPNPSSTPAKVRRRKRSPANSRNSTKASSDDDSKSLIMEKVKILKRGQVLADVTTSLDDSLVIKKEENSEIAAKTVTKDLVVPTSKTVSKQMDIYAGTGFILSPAPSSLPLPAFCKKKSLDSKSNNFSGDFRRLLMLDLD</sequence>
<dbReference type="Gramene" id="OE9A068726T1">
    <property type="protein sequence ID" value="OE9A068726C1"/>
    <property type="gene ID" value="OE9A068726"/>
</dbReference>
<feature type="compositionally biased region" description="Polar residues" evidence="1">
    <location>
        <begin position="40"/>
        <end position="50"/>
    </location>
</feature>
<evidence type="ECO:0000313" key="3">
    <source>
        <dbReference type="Proteomes" id="UP000594638"/>
    </source>
</evidence>
<organism evidence="2 3">
    <name type="scientific">Olea europaea subsp. europaea</name>
    <dbReference type="NCBI Taxonomy" id="158383"/>
    <lineage>
        <taxon>Eukaryota</taxon>
        <taxon>Viridiplantae</taxon>
        <taxon>Streptophyta</taxon>
        <taxon>Embryophyta</taxon>
        <taxon>Tracheophyta</taxon>
        <taxon>Spermatophyta</taxon>
        <taxon>Magnoliopsida</taxon>
        <taxon>eudicotyledons</taxon>
        <taxon>Gunneridae</taxon>
        <taxon>Pentapetalae</taxon>
        <taxon>asterids</taxon>
        <taxon>lamiids</taxon>
        <taxon>Lamiales</taxon>
        <taxon>Oleaceae</taxon>
        <taxon>Oleeae</taxon>
        <taxon>Olea</taxon>
    </lineage>
</organism>
<dbReference type="PANTHER" id="PTHR33670">
    <property type="entry name" value="SPLICING FACTOR, PROLINE- AND GLUTAMINE-RICH-LIKE"/>
    <property type="match status" value="1"/>
</dbReference>